<keyword evidence="6" id="KW-1133">Transmembrane helix</keyword>
<accession>A0AA41MWC7</accession>
<keyword evidence="5" id="KW-0999">Mitochondrion inner membrane</keyword>
<evidence type="ECO:0000256" key="1">
    <source>
        <dbReference type="ARBA" id="ARBA00004448"/>
    </source>
</evidence>
<organism evidence="9 10">
    <name type="scientific">Sciurus carolinensis</name>
    <name type="common">Eastern gray squirrel</name>
    <dbReference type="NCBI Taxonomy" id="30640"/>
    <lineage>
        <taxon>Eukaryota</taxon>
        <taxon>Metazoa</taxon>
        <taxon>Chordata</taxon>
        <taxon>Craniata</taxon>
        <taxon>Vertebrata</taxon>
        <taxon>Euteleostomi</taxon>
        <taxon>Mammalia</taxon>
        <taxon>Eutheria</taxon>
        <taxon>Euarchontoglires</taxon>
        <taxon>Glires</taxon>
        <taxon>Rodentia</taxon>
        <taxon>Sciuromorpha</taxon>
        <taxon>Sciuridae</taxon>
        <taxon>Sciurinae</taxon>
        <taxon>Sciurini</taxon>
        <taxon>Sciurus</taxon>
    </lineage>
</organism>
<keyword evidence="2" id="KW-0813">Transport</keyword>
<dbReference type="SUPFAM" id="SSF103506">
    <property type="entry name" value="Mitochondrial carrier"/>
    <property type="match status" value="1"/>
</dbReference>
<dbReference type="PANTHER" id="PTHR46131:SF2">
    <property type="entry name" value="MITOCHONDRIAL NICOTINAMIDE ADENINE DINUCLEOTIDE TRANSPORTER SLC25A51-RELATED"/>
    <property type="match status" value="1"/>
</dbReference>
<comment type="subcellular location">
    <subcellularLocation>
        <location evidence="1">Mitochondrion inner membrane</location>
        <topology evidence="1">Multi-pass membrane protein</topology>
    </subcellularLocation>
</comment>
<proteinExistence type="predicted"/>
<dbReference type="GO" id="GO:0051724">
    <property type="term" value="F:NAD transmembrane transporter activity"/>
    <property type="evidence" value="ECO:0007669"/>
    <property type="project" value="TreeGrafter"/>
</dbReference>
<protein>
    <submittedName>
        <fullName evidence="9">Solute carrier family 25 member 51</fullName>
    </submittedName>
</protein>
<dbReference type="InterPro" id="IPR052465">
    <property type="entry name" value="Mito_NAD+_Carrier"/>
</dbReference>
<evidence type="ECO:0000256" key="4">
    <source>
        <dbReference type="ARBA" id="ARBA00022737"/>
    </source>
</evidence>
<keyword evidence="7" id="KW-0496">Mitochondrion</keyword>
<keyword evidence="10" id="KW-1185">Reference proteome</keyword>
<sequence>MMDSEAQETRPLILTSSTQDVSLHVTNIGETEHYLCGCCAAFNNVAIMFSTQKILFRQQLCGIETCDEVLQLRRDGFRNLYCVVLLPVMQKTTTLALMFGLREDLPSPKHVSAPEFAPPGMVAVLSGTTEVIFTPLESVQTFNTTGIMTSSQTLIRPSGLKCGGNGEYHRGLVPILFHNGFSNVLFFGLRGPVKEHLPAATTHSAHWVSGFSCGGLLDLHMSGSLVFPVNIVKTCVQSQISGEFQSFPKVFKTIRLEWDRKLTNLFRGARLNYHQSLISRGIINATYEFLLKII</sequence>
<keyword evidence="3" id="KW-0812">Transmembrane</keyword>
<dbReference type="GO" id="GO:1990549">
    <property type="term" value="P:mitochondrial NAD transmembrane transport"/>
    <property type="evidence" value="ECO:0007669"/>
    <property type="project" value="TreeGrafter"/>
</dbReference>
<dbReference type="GO" id="GO:0005743">
    <property type="term" value="C:mitochondrial inner membrane"/>
    <property type="evidence" value="ECO:0007669"/>
    <property type="project" value="UniProtKB-SubCell"/>
</dbReference>
<comment type="caution">
    <text evidence="9">The sequence shown here is derived from an EMBL/GenBank/DDBJ whole genome shotgun (WGS) entry which is preliminary data.</text>
</comment>
<name>A0AA41MWC7_SCICA</name>
<dbReference type="Proteomes" id="UP001166674">
    <property type="component" value="Unassembled WGS sequence"/>
</dbReference>
<evidence type="ECO:0000256" key="6">
    <source>
        <dbReference type="ARBA" id="ARBA00022989"/>
    </source>
</evidence>
<evidence type="ECO:0000256" key="7">
    <source>
        <dbReference type="ARBA" id="ARBA00023128"/>
    </source>
</evidence>
<keyword evidence="8" id="KW-0472">Membrane</keyword>
<dbReference type="PANTHER" id="PTHR46131">
    <property type="entry name" value="SD08549P"/>
    <property type="match status" value="1"/>
</dbReference>
<reference evidence="9" key="1">
    <citation type="submission" date="2020-03" db="EMBL/GenBank/DDBJ databases">
        <title>Studies in the Genomics of Life Span.</title>
        <authorList>
            <person name="Glass D."/>
        </authorList>
    </citation>
    <scope>NUCLEOTIDE SEQUENCE</scope>
    <source>
        <strain evidence="9">SUZIE</strain>
        <tissue evidence="9">Muscle</tissue>
    </source>
</reference>
<evidence type="ECO:0000313" key="9">
    <source>
        <dbReference type="EMBL" id="MBZ3879365.1"/>
    </source>
</evidence>
<gene>
    <name evidence="9" type="ORF">SUZIE_152575</name>
</gene>
<dbReference type="EMBL" id="JAATJV010358627">
    <property type="protein sequence ID" value="MBZ3879365.1"/>
    <property type="molecule type" value="Genomic_DNA"/>
</dbReference>
<dbReference type="Gene3D" id="1.50.40.10">
    <property type="entry name" value="Mitochondrial carrier domain"/>
    <property type="match status" value="1"/>
</dbReference>
<dbReference type="InterPro" id="IPR023395">
    <property type="entry name" value="MCP_dom_sf"/>
</dbReference>
<evidence type="ECO:0000256" key="2">
    <source>
        <dbReference type="ARBA" id="ARBA00022448"/>
    </source>
</evidence>
<keyword evidence="4" id="KW-0677">Repeat</keyword>
<evidence type="ECO:0000256" key="5">
    <source>
        <dbReference type="ARBA" id="ARBA00022792"/>
    </source>
</evidence>
<dbReference type="AlphaFoldDB" id="A0AA41MWC7"/>
<evidence type="ECO:0000313" key="10">
    <source>
        <dbReference type="Proteomes" id="UP001166674"/>
    </source>
</evidence>
<evidence type="ECO:0000256" key="8">
    <source>
        <dbReference type="ARBA" id="ARBA00023136"/>
    </source>
</evidence>
<evidence type="ECO:0000256" key="3">
    <source>
        <dbReference type="ARBA" id="ARBA00022692"/>
    </source>
</evidence>